<protein>
    <submittedName>
        <fullName evidence="7">CoA ester lyase</fullName>
    </submittedName>
</protein>
<dbReference type="SUPFAM" id="SSF51621">
    <property type="entry name" value="Phosphoenolpyruvate/pyruvate domain"/>
    <property type="match status" value="1"/>
</dbReference>
<dbReference type="GO" id="GO:0006107">
    <property type="term" value="P:oxaloacetate metabolic process"/>
    <property type="evidence" value="ECO:0007669"/>
    <property type="project" value="TreeGrafter"/>
</dbReference>
<dbReference type="Pfam" id="PF03328">
    <property type="entry name" value="HpcH_HpaI"/>
    <property type="match status" value="2"/>
</dbReference>
<evidence type="ECO:0000313" key="8">
    <source>
        <dbReference type="Proteomes" id="UP000776650"/>
    </source>
</evidence>
<evidence type="ECO:0000256" key="4">
    <source>
        <dbReference type="PIRSR" id="PIRSR015582-1"/>
    </source>
</evidence>
<feature type="binding site" evidence="5">
    <location>
        <position position="188"/>
    </location>
    <ligand>
        <name>Mg(2+)</name>
        <dbReference type="ChEBI" id="CHEBI:18420"/>
    </ligand>
</feature>
<evidence type="ECO:0000256" key="1">
    <source>
        <dbReference type="ARBA" id="ARBA00001946"/>
    </source>
</evidence>
<keyword evidence="3 5" id="KW-0460">Magnesium</keyword>
<accession>A0A921JZ85</accession>
<dbReference type="PIRSF" id="PIRSF015582">
    <property type="entry name" value="Cit_lyase_B"/>
    <property type="match status" value="1"/>
</dbReference>
<evidence type="ECO:0000259" key="6">
    <source>
        <dbReference type="Pfam" id="PF03328"/>
    </source>
</evidence>
<gene>
    <name evidence="7" type="ORF">K8V11_11675</name>
</gene>
<evidence type="ECO:0000256" key="5">
    <source>
        <dbReference type="PIRSR" id="PIRSR015582-2"/>
    </source>
</evidence>
<dbReference type="GO" id="GO:0000287">
    <property type="term" value="F:magnesium ion binding"/>
    <property type="evidence" value="ECO:0007669"/>
    <property type="project" value="TreeGrafter"/>
</dbReference>
<proteinExistence type="predicted"/>
<dbReference type="Proteomes" id="UP000776650">
    <property type="component" value="Unassembled WGS sequence"/>
</dbReference>
<feature type="binding site" evidence="5">
    <location>
        <position position="161"/>
    </location>
    <ligand>
        <name>Mg(2+)</name>
        <dbReference type="ChEBI" id="CHEBI:18420"/>
    </ligand>
</feature>
<feature type="domain" description="HpcH/HpaI aldolase/citrate lyase" evidence="6">
    <location>
        <begin position="19"/>
        <end position="99"/>
    </location>
</feature>
<dbReference type="RefSeq" id="WP_303914356.1">
    <property type="nucleotide sequence ID" value="NZ_DYXM01000223.1"/>
</dbReference>
<reference evidence="7" key="2">
    <citation type="submission" date="2021-09" db="EMBL/GenBank/DDBJ databases">
        <authorList>
            <person name="Gilroy R."/>
        </authorList>
    </citation>
    <scope>NUCLEOTIDE SEQUENCE</scope>
    <source>
        <strain evidence="7">ChiGjej1B1-18357</strain>
    </source>
</reference>
<feature type="domain" description="HpcH/HpaI aldolase/citrate lyase" evidence="6">
    <location>
        <begin position="119"/>
        <end position="265"/>
    </location>
</feature>
<dbReference type="FunFam" id="3.20.20.60:FF:000013">
    <property type="entry name" value="Citrate lyase beta subunit"/>
    <property type="match status" value="1"/>
</dbReference>
<dbReference type="InterPro" id="IPR011206">
    <property type="entry name" value="Citrate_lyase_beta/mcl1/mcl2"/>
</dbReference>
<keyword evidence="2 5" id="KW-0479">Metal-binding</keyword>
<dbReference type="GO" id="GO:0016829">
    <property type="term" value="F:lyase activity"/>
    <property type="evidence" value="ECO:0007669"/>
    <property type="project" value="UniProtKB-KW"/>
</dbReference>
<dbReference type="InterPro" id="IPR040442">
    <property type="entry name" value="Pyrv_kinase-like_dom_sf"/>
</dbReference>
<evidence type="ECO:0000256" key="3">
    <source>
        <dbReference type="ARBA" id="ARBA00022842"/>
    </source>
</evidence>
<organism evidence="7 8">
    <name type="scientific">Dietzia timorensis</name>
    <dbReference type="NCBI Taxonomy" id="499555"/>
    <lineage>
        <taxon>Bacteria</taxon>
        <taxon>Bacillati</taxon>
        <taxon>Actinomycetota</taxon>
        <taxon>Actinomycetes</taxon>
        <taxon>Mycobacteriales</taxon>
        <taxon>Dietziaceae</taxon>
        <taxon>Dietzia</taxon>
    </lineage>
</organism>
<feature type="binding site" evidence="4">
    <location>
        <position position="161"/>
    </location>
    <ligand>
        <name>substrate</name>
    </ligand>
</feature>
<dbReference type="PANTHER" id="PTHR32308">
    <property type="entry name" value="LYASE BETA SUBUNIT, PUTATIVE (AFU_ORTHOLOGUE AFUA_4G13030)-RELATED"/>
    <property type="match status" value="1"/>
</dbReference>
<evidence type="ECO:0000256" key="2">
    <source>
        <dbReference type="ARBA" id="ARBA00022723"/>
    </source>
</evidence>
<dbReference type="EMBL" id="DYXM01000223">
    <property type="protein sequence ID" value="HJE91653.1"/>
    <property type="molecule type" value="Genomic_DNA"/>
</dbReference>
<dbReference type="Gene3D" id="3.20.20.60">
    <property type="entry name" value="Phosphoenolpyruvate-binding domains"/>
    <property type="match status" value="1"/>
</dbReference>
<dbReference type="InterPro" id="IPR015813">
    <property type="entry name" value="Pyrv/PenolPyrv_kinase-like_dom"/>
</dbReference>
<keyword evidence="7" id="KW-0456">Lyase</keyword>
<reference evidence="7" key="1">
    <citation type="journal article" date="2021" name="PeerJ">
        <title>Extensive microbial diversity within the chicken gut microbiome revealed by metagenomics and culture.</title>
        <authorList>
            <person name="Gilroy R."/>
            <person name="Ravi A."/>
            <person name="Getino M."/>
            <person name="Pursley I."/>
            <person name="Horton D.L."/>
            <person name="Alikhan N.F."/>
            <person name="Baker D."/>
            <person name="Gharbi K."/>
            <person name="Hall N."/>
            <person name="Watson M."/>
            <person name="Adriaenssens E.M."/>
            <person name="Foster-Nyarko E."/>
            <person name="Jarju S."/>
            <person name="Secka A."/>
            <person name="Antonio M."/>
            <person name="Oren A."/>
            <person name="Chaudhuri R.R."/>
            <person name="La Ragione R."/>
            <person name="Hildebrand F."/>
            <person name="Pallen M.J."/>
        </authorList>
    </citation>
    <scope>NUCLEOTIDE SEQUENCE</scope>
    <source>
        <strain evidence="7">ChiGjej1B1-18357</strain>
    </source>
</reference>
<comment type="caution">
    <text evidence="7">The sequence shown here is derived from an EMBL/GenBank/DDBJ whole genome shotgun (WGS) entry which is preliminary data.</text>
</comment>
<evidence type="ECO:0000313" key="7">
    <source>
        <dbReference type="EMBL" id="HJE91653.1"/>
    </source>
</evidence>
<name>A0A921JZ85_9ACTN</name>
<dbReference type="AlphaFoldDB" id="A0A921JZ85"/>
<comment type="cofactor">
    <cofactor evidence="1">
        <name>Mg(2+)</name>
        <dbReference type="ChEBI" id="CHEBI:18420"/>
    </cofactor>
</comment>
<sequence length="337" mass="35464">MSSDSPSDIIAGLRRASRRTTLAVPGSSVKMLAKATGLEADEVFLDLEDAVAGPAKIEARSQVVDALSAGGFRARQLAVRVNAWDTEYTVGDLTEVVSGLAARSEGARAEGGAGRQVPLDTVILPKVREAGEVAAVDLILRQLERTHGLIEGAIGLQPQIEDGMGLINVDAIATASPRVVSLVFGPGDFMASLGMRSLTVGAQPEGYEVGDAYHYPLTRILVSARAHGIQAIDGPYVKVRDVEGFEKAARHTAGLGYDGKWVLHPAQVDKGNEVFTPREDDIERAAEILAVYDKSTSVSGGARGAIMVGDEMVDEAGRKMALTVRDKAVAAGIWPGP</sequence>
<feature type="binding site" evidence="4">
    <location>
        <position position="80"/>
    </location>
    <ligand>
        <name>substrate</name>
    </ligand>
</feature>
<dbReference type="PANTHER" id="PTHR32308:SF10">
    <property type="entry name" value="CITRATE LYASE SUBUNIT BETA"/>
    <property type="match status" value="1"/>
</dbReference>
<dbReference type="InterPro" id="IPR005000">
    <property type="entry name" value="Aldolase/citrate-lyase_domain"/>
</dbReference>